<accession>A0A382MCY6</accession>
<dbReference type="InterPro" id="IPR031778">
    <property type="entry name" value="Sortilin_N"/>
</dbReference>
<feature type="domain" description="Sortilin N-terminal" evidence="3">
    <location>
        <begin position="241"/>
        <end position="346"/>
    </location>
</feature>
<evidence type="ECO:0000256" key="1">
    <source>
        <dbReference type="ARBA" id="ARBA00022737"/>
    </source>
</evidence>
<protein>
    <recommendedName>
        <fullName evidence="3">Sortilin N-terminal domain-containing protein</fullName>
    </recommendedName>
</protein>
<name>A0A382MCY6_9ZZZZ</name>
<keyword evidence="1" id="KW-0677">Repeat</keyword>
<dbReference type="Gene3D" id="2.130.10.10">
    <property type="entry name" value="YVTN repeat-like/Quinoprotein amine dehydrogenase"/>
    <property type="match status" value="3"/>
</dbReference>
<feature type="compositionally biased region" description="Polar residues" evidence="2">
    <location>
        <begin position="368"/>
        <end position="387"/>
    </location>
</feature>
<dbReference type="InterPro" id="IPR052025">
    <property type="entry name" value="Xyloglucanase_GH74"/>
</dbReference>
<dbReference type="CDD" id="cd15482">
    <property type="entry name" value="Sialidase_non-viral"/>
    <property type="match status" value="1"/>
</dbReference>
<evidence type="ECO:0000313" key="4">
    <source>
        <dbReference type="EMBL" id="SVC45101.1"/>
    </source>
</evidence>
<reference evidence="4" key="1">
    <citation type="submission" date="2018-05" db="EMBL/GenBank/DDBJ databases">
        <authorList>
            <person name="Lanie J.A."/>
            <person name="Ng W.-L."/>
            <person name="Kazmierczak K.M."/>
            <person name="Andrzejewski T.M."/>
            <person name="Davidsen T.M."/>
            <person name="Wayne K.J."/>
            <person name="Tettelin H."/>
            <person name="Glass J.I."/>
            <person name="Rusch D."/>
            <person name="Podicherti R."/>
            <person name="Tsui H.-C.T."/>
            <person name="Winkler M.E."/>
        </authorList>
    </citation>
    <scope>NUCLEOTIDE SEQUENCE</scope>
</reference>
<proteinExistence type="predicted"/>
<dbReference type="PANTHER" id="PTHR43739:SF5">
    <property type="entry name" value="EXO-ALPHA-SIALIDASE"/>
    <property type="match status" value="1"/>
</dbReference>
<dbReference type="Pfam" id="PF15902">
    <property type="entry name" value="Sortilin-Vps10"/>
    <property type="match status" value="2"/>
</dbReference>
<evidence type="ECO:0000259" key="3">
    <source>
        <dbReference type="Pfam" id="PF15902"/>
    </source>
</evidence>
<dbReference type="GO" id="GO:0010411">
    <property type="term" value="P:xyloglucan metabolic process"/>
    <property type="evidence" value="ECO:0007669"/>
    <property type="project" value="TreeGrafter"/>
</dbReference>
<dbReference type="AlphaFoldDB" id="A0A382MCY6"/>
<organism evidence="4">
    <name type="scientific">marine metagenome</name>
    <dbReference type="NCBI Taxonomy" id="408172"/>
    <lineage>
        <taxon>unclassified sequences</taxon>
        <taxon>metagenomes</taxon>
        <taxon>ecological metagenomes</taxon>
    </lineage>
</organism>
<feature type="non-terminal residue" evidence="4">
    <location>
        <position position="387"/>
    </location>
</feature>
<feature type="domain" description="Sortilin N-terminal" evidence="3">
    <location>
        <begin position="83"/>
        <end position="214"/>
    </location>
</feature>
<feature type="region of interest" description="Disordered" evidence="2">
    <location>
        <begin position="367"/>
        <end position="387"/>
    </location>
</feature>
<evidence type="ECO:0000256" key="2">
    <source>
        <dbReference type="SAM" id="MobiDB-lite"/>
    </source>
</evidence>
<sequence length="387" mass="42909">ALMAGRIADIAIHPHDDNIWYVAVGSGNLWKTINAGVTWTTIFDDQGSYSTGTVTIDPNNPETVWLGTGENVGGRHVGYGDGIYRSDDGGQSWANMGLKDSEHISRIIVHPNNSHIIWVASQGPLWSKGGERGVFKSKDGGKKWKQVLGDKEWVGATEMVMDPRDPDRLYAATWQRHRTIAAYMGGGPGTALYKSNDGGETWQKMTKGLPTSNMAKIGLAISSQNPDVLYAAIELDRKKGAMYRSTDRGATWEKRSNTVSGATGPHYYQELYASPHKFDRLYLVDSRMQVSEDGGKTFRRMKEQNKHGDNHAIAFRSDDPDYLLVGTDGGLYESFDLEENWRFMENMPITQFYKVAVDDAEPFYNIYGGTQDNSTQGGPSRTDNAQG</sequence>
<gene>
    <name evidence="4" type="ORF">METZ01_LOCUS297955</name>
</gene>
<dbReference type="InterPro" id="IPR015943">
    <property type="entry name" value="WD40/YVTN_repeat-like_dom_sf"/>
</dbReference>
<dbReference type="PANTHER" id="PTHR43739">
    <property type="entry name" value="XYLOGLUCANASE (EUROFUNG)"/>
    <property type="match status" value="1"/>
</dbReference>
<dbReference type="SUPFAM" id="SSF110296">
    <property type="entry name" value="Oligoxyloglucan reducing end-specific cellobiohydrolase"/>
    <property type="match status" value="1"/>
</dbReference>
<dbReference type="EMBL" id="UINC01091940">
    <property type="protein sequence ID" value="SVC45101.1"/>
    <property type="molecule type" value="Genomic_DNA"/>
</dbReference>
<feature type="non-terminal residue" evidence="4">
    <location>
        <position position="1"/>
    </location>
</feature>